<sequence length="50" mass="5215">MLPVVHGVALMPGVLTLARAVRIRRGVRGHRPVVMLAVGGCIGFVAVVLV</sequence>
<keyword evidence="3" id="KW-1185">Reference proteome</keyword>
<feature type="transmembrane region" description="Helical" evidence="1">
    <location>
        <begin position="30"/>
        <end position="49"/>
    </location>
</feature>
<dbReference type="EMBL" id="BAABKP010000002">
    <property type="protein sequence ID" value="GAA4796607.1"/>
    <property type="molecule type" value="Genomic_DNA"/>
</dbReference>
<organism evidence="2 3">
    <name type="scientific">Rothia endophytica</name>
    <dbReference type="NCBI Taxonomy" id="1324766"/>
    <lineage>
        <taxon>Bacteria</taxon>
        <taxon>Bacillati</taxon>
        <taxon>Actinomycetota</taxon>
        <taxon>Actinomycetes</taxon>
        <taxon>Micrococcales</taxon>
        <taxon>Micrococcaceae</taxon>
        <taxon>Rothia</taxon>
    </lineage>
</organism>
<dbReference type="Proteomes" id="UP001500187">
    <property type="component" value="Unassembled WGS sequence"/>
</dbReference>
<evidence type="ECO:0000313" key="3">
    <source>
        <dbReference type="Proteomes" id="UP001500187"/>
    </source>
</evidence>
<name>A0ABP9BP38_9MICC</name>
<evidence type="ECO:0000256" key="1">
    <source>
        <dbReference type="SAM" id="Phobius"/>
    </source>
</evidence>
<reference evidence="3" key="1">
    <citation type="journal article" date="2019" name="Int. J. Syst. Evol. Microbiol.">
        <title>The Global Catalogue of Microorganisms (GCM) 10K type strain sequencing project: providing services to taxonomists for standard genome sequencing and annotation.</title>
        <authorList>
            <consortium name="The Broad Institute Genomics Platform"/>
            <consortium name="The Broad Institute Genome Sequencing Center for Infectious Disease"/>
            <person name="Wu L."/>
            <person name="Ma J."/>
        </authorList>
    </citation>
    <scope>NUCLEOTIDE SEQUENCE [LARGE SCALE GENOMIC DNA]</scope>
    <source>
        <strain evidence="3">JCM 18541</strain>
    </source>
</reference>
<keyword evidence="1" id="KW-1133">Transmembrane helix</keyword>
<accession>A0ABP9BP38</accession>
<keyword evidence="1" id="KW-0472">Membrane</keyword>
<evidence type="ECO:0000313" key="2">
    <source>
        <dbReference type="EMBL" id="GAA4796607.1"/>
    </source>
</evidence>
<protein>
    <submittedName>
        <fullName evidence="2">Uncharacterized protein</fullName>
    </submittedName>
</protein>
<comment type="caution">
    <text evidence="2">The sequence shown here is derived from an EMBL/GenBank/DDBJ whole genome shotgun (WGS) entry which is preliminary data.</text>
</comment>
<proteinExistence type="predicted"/>
<gene>
    <name evidence="2" type="ORF">GCM10023352_15060</name>
</gene>
<keyword evidence="1" id="KW-0812">Transmembrane</keyword>